<reference evidence="1" key="1">
    <citation type="submission" date="2021-06" db="EMBL/GenBank/DDBJ databases">
        <authorList>
            <person name="Kallberg Y."/>
            <person name="Tangrot J."/>
            <person name="Rosling A."/>
        </authorList>
    </citation>
    <scope>NUCLEOTIDE SEQUENCE</scope>
    <source>
        <strain evidence="1">MA453B</strain>
    </source>
</reference>
<dbReference type="EMBL" id="CAJVPY010066223">
    <property type="protein sequence ID" value="CAG8825268.1"/>
    <property type="molecule type" value="Genomic_DNA"/>
</dbReference>
<evidence type="ECO:0000313" key="2">
    <source>
        <dbReference type="Proteomes" id="UP000789405"/>
    </source>
</evidence>
<sequence length="176" mass="21461">CMIEILQDKKYINKKINFDTNFPNDLLLKLENEKQTRLSQSIEILENIKISITKTRVPSDLEPNNTIYKKIEHKDSCLSEKNKKLLHQLRTERLEHLLIFVKLNKEIENLKEYEIPDYKNHERLKSDFPNDLKQELKESHQKRLDFLKYLNEIQLNNEWTREIKKKFEDYKNKFNN</sequence>
<dbReference type="AlphaFoldDB" id="A0A9N9KEP4"/>
<dbReference type="Proteomes" id="UP000789405">
    <property type="component" value="Unassembled WGS sequence"/>
</dbReference>
<proteinExistence type="predicted"/>
<feature type="non-terminal residue" evidence="1">
    <location>
        <position position="1"/>
    </location>
</feature>
<organism evidence="1 2">
    <name type="scientific">Dentiscutata erythropus</name>
    <dbReference type="NCBI Taxonomy" id="1348616"/>
    <lineage>
        <taxon>Eukaryota</taxon>
        <taxon>Fungi</taxon>
        <taxon>Fungi incertae sedis</taxon>
        <taxon>Mucoromycota</taxon>
        <taxon>Glomeromycotina</taxon>
        <taxon>Glomeromycetes</taxon>
        <taxon>Diversisporales</taxon>
        <taxon>Gigasporaceae</taxon>
        <taxon>Dentiscutata</taxon>
    </lineage>
</organism>
<gene>
    <name evidence="1" type="ORF">DERYTH_LOCUS27869</name>
</gene>
<comment type="caution">
    <text evidence="1">The sequence shown here is derived from an EMBL/GenBank/DDBJ whole genome shotgun (WGS) entry which is preliminary data.</text>
</comment>
<feature type="non-terminal residue" evidence="1">
    <location>
        <position position="176"/>
    </location>
</feature>
<dbReference type="OrthoDB" id="10450751at2759"/>
<protein>
    <submittedName>
        <fullName evidence="1">27607_t:CDS:1</fullName>
    </submittedName>
</protein>
<evidence type="ECO:0000313" key="1">
    <source>
        <dbReference type="EMBL" id="CAG8825268.1"/>
    </source>
</evidence>
<keyword evidence="2" id="KW-1185">Reference proteome</keyword>
<name>A0A9N9KEP4_9GLOM</name>
<accession>A0A9N9KEP4</accession>